<name>A0AAE1GXV2_9NEOP</name>
<dbReference type="EMBL" id="JAHWGI010000219">
    <property type="protein sequence ID" value="KAK3911039.1"/>
    <property type="molecule type" value="Genomic_DNA"/>
</dbReference>
<evidence type="ECO:0000313" key="1">
    <source>
        <dbReference type="EMBL" id="KAK3911039.1"/>
    </source>
</evidence>
<sequence>MPRKASLILNVIDFRTTMEVYLTSDVPFVFPRIPEKYVGPGSELTDTVIDRFISILIAEAERVVEKKSFDAAKVLSFEVSLLHNVSMGLPYKERLSQNKLFYDAWLVPTQVERNHFVLIVVLMRKKVIIILDSLNRNVSKATVESVKCFGHDLNLKEWSIHAPMDVIQQKNVTDCCDFVWGTFLKKSPDLESVSRLRVLLYRTLSRLRNWIATMLLDNLSQSPEIR</sequence>
<gene>
    <name evidence="1" type="ORF">KUF71_020743</name>
</gene>
<dbReference type="Proteomes" id="UP001219518">
    <property type="component" value="Unassembled WGS sequence"/>
</dbReference>
<dbReference type="AlphaFoldDB" id="A0AAE1GXV2"/>
<proteinExistence type="predicted"/>
<reference evidence="1" key="2">
    <citation type="journal article" date="2023" name="BMC Genomics">
        <title>Pest status, molecular evolution, and epigenetic factors derived from the genome assembly of Frankliniella fusca, a thysanopteran phytovirus vector.</title>
        <authorList>
            <person name="Catto M.A."/>
            <person name="Labadie P.E."/>
            <person name="Jacobson A.L."/>
            <person name="Kennedy G.G."/>
            <person name="Srinivasan R."/>
            <person name="Hunt B.G."/>
        </authorList>
    </citation>
    <scope>NUCLEOTIDE SEQUENCE</scope>
    <source>
        <strain evidence="1">PL_HMW_Pooled</strain>
    </source>
</reference>
<accession>A0AAE1GXV2</accession>
<evidence type="ECO:0000313" key="2">
    <source>
        <dbReference type="Proteomes" id="UP001219518"/>
    </source>
</evidence>
<dbReference type="InterPro" id="IPR038765">
    <property type="entry name" value="Papain-like_cys_pep_sf"/>
</dbReference>
<organism evidence="1 2">
    <name type="scientific">Frankliniella fusca</name>
    <dbReference type="NCBI Taxonomy" id="407009"/>
    <lineage>
        <taxon>Eukaryota</taxon>
        <taxon>Metazoa</taxon>
        <taxon>Ecdysozoa</taxon>
        <taxon>Arthropoda</taxon>
        <taxon>Hexapoda</taxon>
        <taxon>Insecta</taxon>
        <taxon>Pterygota</taxon>
        <taxon>Neoptera</taxon>
        <taxon>Paraneoptera</taxon>
        <taxon>Thysanoptera</taxon>
        <taxon>Terebrantia</taxon>
        <taxon>Thripoidea</taxon>
        <taxon>Thripidae</taxon>
        <taxon>Frankliniella</taxon>
    </lineage>
</organism>
<protein>
    <submittedName>
        <fullName evidence="1">Sentrin-specific protease 2</fullName>
    </submittedName>
</protein>
<dbReference type="GO" id="GO:0008233">
    <property type="term" value="F:peptidase activity"/>
    <property type="evidence" value="ECO:0007669"/>
    <property type="project" value="UniProtKB-KW"/>
</dbReference>
<keyword evidence="1" id="KW-0378">Hydrolase</keyword>
<keyword evidence="2" id="KW-1185">Reference proteome</keyword>
<keyword evidence="1" id="KW-0645">Protease</keyword>
<comment type="caution">
    <text evidence="1">The sequence shown here is derived from an EMBL/GenBank/DDBJ whole genome shotgun (WGS) entry which is preliminary data.</text>
</comment>
<dbReference type="SUPFAM" id="SSF54001">
    <property type="entry name" value="Cysteine proteinases"/>
    <property type="match status" value="1"/>
</dbReference>
<dbReference type="Gene3D" id="3.40.395.10">
    <property type="entry name" value="Adenoviral Proteinase, Chain A"/>
    <property type="match status" value="1"/>
</dbReference>
<reference evidence="1" key="1">
    <citation type="submission" date="2021-07" db="EMBL/GenBank/DDBJ databases">
        <authorList>
            <person name="Catto M.A."/>
            <person name="Jacobson A."/>
            <person name="Kennedy G."/>
            <person name="Labadie P."/>
            <person name="Hunt B.G."/>
            <person name="Srinivasan R."/>
        </authorList>
    </citation>
    <scope>NUCLEOTIDE SEQUENCE</scope>
    <source>
        <strain evidence="1">PL_HMW_Pooled</strain>
        <tissue evidence="1">Head</tissue>
    </source>
</reference>
<dbReference type="GO" id="GO:0006508">
    <property type="term" value="P:proteolysis"/>
    <property type="evidence" value="ECO:0007669"/>
    <property type="project" value="UniProtKB-KW"/>
</dbReference>